<dbReference type="GO" id="GO:0016020">
    <property type="term" value="C:membrane"/>
    <property type="evidence" value="ECO:0007669"/>
    <property type="project" value="UniProtKB-SubCell"/>
</dbReference>
<comment type="subcellular location">
    <subcellularLocation>
        <location evidence="1">Membrane</location>
        <topology evidence="1">Single-pass membrane protein</topology>
    </subcellularLocation>
</comment>
<evidence type="ECO:0000256" key="7">
    <source>
        <dbReference type="ARBA" id="ARBA00023136"/>
    </source>
</evidence>
<gene>
    <name evidence="10" type="ORF">WMY93_024926</name>
</gene>
<dbReference type="AlphaFoldDB" id="A0AAW0N7S6"/>
<keyword evidence="7" id="KW-0472">Membrane</keyword>
<evidence type="ECO:0000256" key="5">
    <source>
        <dbReference type="ARBA" id="ARBA00022833"/>
    </source>
</evidence>
<dbReference type="InterPro" id="IPR027377">
    <property type="entry name" value="ZAR1/RTP1-5-like_Znf-3CxxC"/>
</dbReference>
<dbReference type="GO" id="GO:0031849">
    <property type="term" value="F:olfactory receptor binding"/>
    <property type="evidence" value="ECO:0007669"/>
    <property type="project" value="TreeGrafter"/>
</dbReference>
<comment type="caution">
    <text evidence="10">The sequence shown here is derived from an EMBL/GenBank/DDBJ whole genome shotgun (WGS) entry which is preliminary data.</text>
</comment>
<reference evidence="11" key="1">
    <citation type="submission" date="2024-04" db="EMBL/GenBank/DDBJ databases">
        <title>Salinicola lusitanus LLJ914,a marine bacterium isolated from the Okinawa Trough.</title>
        <authorList>
            <person name="Li J."/>
        </authorList>
    </citation>
    <scope>NUCLEOTIDE SEQUENCE [LARGE SCALE GENOMIC DNA]</scope>
</reference>
<dbReference type="GO" id="GO:0008270">
    <property type="term" value="F:zinc ion binding"/>
    <property type="evidence" value="ECO:0007669"/>
    <property type="project" value="UniProtKB-KW"/>
</dbReference>
<dbReference type="InterPro" id="IPR026096">
    <property type="entry name" value="R-trans_p"/>
</dbReference>
<evidence type="ECO:0000256" key="4">
    <source>
        <dbReference type="ARBA" id="ARBA00022771"/>
    </source>
</evidence>
<keyword evidence="5" id="KW-0862">Zinc</keyword>
<protein>
    <recommendedName>
        <fullName evidence="9">3CxxC-type domain-containing protein</fullName>
    </recommendedName>
</protein>
<sequence>MENWTPIFQRIAGWEQYIRQTGARFRCSLCRRTWPSNKVIVLFHFYLDNNTHEGIVKVRPYRQNCKICTDAPMEEPSFEMHYIEILMENLVKNIRKKCYRDVFDEQPRDYAGVDVDSPHEPEHCEGCIHGVCNRDDQPRPAGRGGARGRGRGYRR</sequence>
<evidence type="ECO:0000313" key="10">
    <source>
        <dbReference type="EMBL" id="KAK7889366.1"/>
    </source>
</evidence>
<feature type="region of interest" description="Disordered" evidence="8">
    <location>
        <begin position="135"/>
        <end position="155"/>
    </location>
</feature>
<accession>A0AAW0N7S6</accession>
<keyword evidence="3" id="KW-0479">Metal-binding</keyword>
<feature type="domain" description="3CxxC-type" evidence="9">
    <location>
        <begin position="20"/>
        <end position="130"/>
    </location>
</feature>
<evidence type="ECO:0000256" key="2">
    <source>
        <dbReference type="ARBA" id="ARBA00022692"/>
    </source>
</evidence>
<keyword evidence="6" id="KW-1133">Transmembrane helix</keyword>
<evidence type="ECO:0000256" key="3">
    <source>
        <dbReference type="ARBA" id="ARBA00022723"/>
    </source>
</evidence>
<evidence type="ECO:0000256" key="1">
    <source>
        <dbReference type="ARBA" id="ARBA00004167"/>
    </source>
</evidence>
<dbReference type="GO" id="GO:0051205">
    <property type="term" value="P:protein insertion into membrane"/>
    <property type="evidence" value="ECO:0007669"/>
    <property type="project" value="TreeGrafter"/>
</dbReference>
<name>A0AAW0N7S6_9GOBI</name>
<evidence type="ECO:0000259" key="9">
    <source>
        <dbReference type="SMART" id="SM01328"/>
    </source>
</evidence>
<dbReference type="PANTHER" id="PTHR14402">
    <property type="entry name" value="RECEPTOR TRANSPORTING PROTEIN"/>
    <property type="match status" value="1"/>
</dbReference>
<evidence type="ECO:0000313" key="11">
    <source>
        <dbReference type="Proteomes" id="UP001460270"/>
    </source>
</evidence>
<evidence type="ECO:0000256" key="6">
    <source>
        <dbReference type="ARBA" id="ARBA00022989"/>
    </source>
</evidence>
<dbReference type="SMART" id="SM01328">
    <property type="entry name" value="zf-3CxxC"/>
    <property type="match status" value="1"/>
</dbReference>
<dbReference type="Proteomes" id="UP001460270">
    <property type="component" value="Unassembled WGS sequence"/>
</dbReference>
<keyword evidence="2" id="KW-0812">Transmembrane</keyword>
<dbReference type="Pfam" id="PF13695">
    <property type="entry name" value="Zn_ribbon_3CxxC"/>
    <property type="match status" value="1"/>
</dbReference>
<keyword evidence="11" id="KW-1185">Reference proteome</keyword>
<proteinExistence type="predicted"/>
<organism evidence="10 11">
    <name type="scientific">Mugilogobius chulae</name>
    <name type="common">yellowstripe goby</name>
    <dbReference type="NCBI Taxonomy" id="88201"/>
    <lineage>
        <taxon>Eukaryota</taxon>
        <taxon>Metazoa</taxon>
        <taxon>Chordata</taxon>
        <taxon>Craniata</taxon>
        <taxon>Vertebrata</taxon>
        <taxon>Euteleostomi</taxon>
        <taxon>Actinopterygii</taxon>
        <taxon>Neopterygii</taxon>
        <taxon>Teleostei</taxon>
        <taxon>Neoteleostei</taxon>
        <taxon>Acanthomorphata</taxon>
        <taxon>Gobiaria</taxon>
        <taxon>Gobiiformes</taxon>
        <taxon>Gobioidei</taxon>
        <taxon>Gobiidae</taxon>
        <taxon>Gobionellinae</taxon>
        <taxon>Mugilogobius</taxon>
    </lineage>
</organism>
<evidence type="ECO:0000256" key="8">
    <source>
        <dbReference type="SAM" id="MobiDB-lite"/>
    </source>
</evidence>
<dbReference type="PANTHER" id="PTHR14402:SF8">
    <property type="entry name" value="RECEPTOR-TRANSPORTING PROTEIN 4"/>
    <property type="match status" value="1"/>
</dbReference>
<dbReference type="EMBL" id="JBBPFD010000018">
    <property type="protein sequence ID" value="KAK7889366.1"/>
    <property type="molecule type" value="Genomic_DNA"/>
</dbReference>
<keyword evidence="4" id="KW-0863">Zinc-finger</keyword>
<dbReference type="GO" id="GO:0006612">
    <property type="term" value="P:protein targeting to membrane"/>
    <property type="evidence" value="ECO:0007669"/>
    <property type="project" value="TreeGrafter"/>
</dbReference>
<feature type="compositionally biased region" description="Basic residues" evidence="8">
    <location>
        <begin position="146"/>
        <end position="155"/>
    </location>
</feature>